<accession>A0A3P6FPH4</accession>
<protein>
    <submittedName>
        <fullName evidence="1">Uncharacterized protein</fullName>
    </submittedName>
</protein>
<proteinExistence type="predicted"/>
<organism evidence="1">
    <name type="scientific">Brassica oleracea</name>
    <name type="common">Wild cabbage</name>
    <dbReference type="NCBI Taxonomy" id="3712"/>
    <lineage>
        <taxon>Eukaryota</taxon>
        <taxon>Viridiplantae</taxon>
        <taxon>Streptophyta</taxon>
        <taxon>Embryophyta</taxon>
        <taxon>Tracheophyta</taxon>
        <taxon>Spermatophyta</taxon>
        <taxon>Magnoliopsida</taxon>
        <taxon>eudicotyledons</taxon>
        <taxon>Gunneridae</taxon>
        <taxon>Pentapetalae</taxon>
        <taxon>rosids</taxon>
        <taxon>malvids</taxon>
        <taxon>Brassicales</taxon>
        <taxon>Brassicaceae</taxon>
        <taxon>Brassiceae</taxon>
        <taxon>Brassica</taxon>
    </lineage>
</organism>
<reference evidence="1" key="1">
    <citation type="submission" date="2018-11" db="EMBL/GenBank/DDBJ databases">
        <authorList>
            <consortium name="Genoscope - CEA"/>
            <person name="William W."/>
        </authorList>
    </citation>
    <scope>NUCLEOTIDE SEQUENCE</scope>
</reference>
<dbReference type="AlphaFoldDB" id="A0A3P6FPH4"/>
<gene>
    <name evidence="1" type="ORF">BOLC8T47509H</name>
</gene>
<evidence type="ECO:0000313" key="1">
    <source>
        <dbReference type="EMBL" id="VDD54280.1"/>
    </source>
</evidence>
<dbReference type="EMBL" id="LR031879">
    <property type="protein sequence ID" value="VDD54280.1"/>
    <property type="molecule type" value="Genomic_DNA"/>
</dbReference>
<sequence>MSTQQFITEFWNYKKIFTKEDVMDFTNWSRFEPNLEASRCQNQLLTSSGMFCGSNKPRIRRKDPVNYKERVIERLGNQFGQLSLNQEYSTKADSTRSKTSRRHIQRSRRALHHFTIHQQALEQDNLHFG</sequence>
<name>A0A3P6FPH4_BRAOL</name>